<accession>F0UMT8</accession>
<dbReference type="InterPro" id="IPR016024">
    <property type="entry name" value="ARM-type_fold"/>
</dbReference>
<comment type="subcellular location">
    <subcellularLocation>
        <location evidence="1">Cytoplasm</location>
    </subcellularLocation>
</comment>
<sequence>MEEPSATHRATLRRRLAGNYVAAAWSRRAARLDGIAVWVHRTRTKRHSYQSMMSMTRFIRITHYGSTISTMQEPTRLVSVCSLGKKKLYRVIGGGQRVYLTSHQLNKIRSGSSIYATCVSQKSVPYTTLATAYSRPTIEHERPFPQLVASMVQSASTDRAVQLVREAVELVDAGHREAASRNIREAISLAPANEEVRSVFKKISEDEETGHPLVNLCRRYVTYKDEGAGREAASRLRADDLVPPPEAAVDALNLILSCPAASLSNTQDEIITALMRSSPHIRRHFAAQLQLSVTQFFDEIYDRGDGAVTCLDTAVLDTALWRSKQVRNHCKSELFQLFIAKLMESGHDLDGRSLKGIARLLAVDAENLQHLVDEECFDAILSSLDLRLPSDVRSQATLATAKYLEAAGETGQTLFSKILTARVSRQRNDDYVIAFSAAAAVFPIIPSITATLFLTNKFVQSLAGLLEQKRRGRTVERAVLELFNAACIDKECREAIDSHCGEWLSRTLSRETDEHAELAAVILAKIRASENGAILKSTSASKVLGNELSGGSSHDLVERFKNLLAQRPQKGDFHRLVEGLVFSSMKPDVKEQLVSKGSSFQSDLEALLKNNITDQSLIYGGLMIIHNLTKYRPTLSEEQKKISELRSYANASTKPAASDPLDDDNYVKERCAAVINAGIMPFLIDCNKANATSNSIQDLISKILLSLSKTPQTRGKLAQQGAVKLLLSLLSSRTENSTNYRQDDEPTQNAAHALARILISVNPGHVFSSTGSPQITTAIRPLVYLLDPSSLPSTTTTPPSPSLSTETPRDLLPAFESLLALTNLASTSASTSSSPPGSISAPSAAALITRLAFPTIENLLLSSNIHLQRAATELTCNLTTCPDAVAKFADGTHRAAQRLHILLALADARDLATRRAAGGALAALTEFEGTVEAVLEREGGVEVVLAMCREGESGGGGIEMVHRGLVCVRNMGCCEGEVGRKARRVLKERGAVEVLRGCLVGGAGATGAGEDAAAVVAVAAGGGGGGAGAGGGGGMGEEVLRCGVEGLRILVEG</sequence>
<dbReference type="Pfam" id="PF11701">
    <property type="entry name" value="UNC45-central"/>
    <property type="match status" value="1"/>
</dbReference>
<dbReference type="STRING" id="544711.F0UMT8"/>
<dbReference type="AlphaFoldDB" id="F0UMT8"/>
<dbReference type="PANTHER" id="PTHR45994">
    <property type="entry name" value="FI21225P1"/>
    <property type="match status" value="1"/>
</dbReference>
<protein>
    <submittedName>
        <fullName evidence="4">Actin cytoskeleton organization protein</fullName>
    </submittedName>
</protein>
<evidence type="ECO:0000256" key="1">
    <source>
        <dbReference type="ARBA" id="ARBA00004496"/>
    </source>
</evidence>
<evidence type="ECO:0000313" key="5">
    <source>
        <dbReference type="Proteomes" id="UP000008142"/>
    </source>
</evidence>
<organism evidence="5">
    <name type="scientific">Ajellomyces capsulatus (strain H88)</name>
    <name type="common">Darling's disease fungus</name>
    <name type="synonym">Histoplasma capsulatum</name>
    <dbReference type="NCBI Taxonomy" id="544711"/>
    <lineage>
        <taxon>Eukaryota</taxon>
        <taxon>Fungi</taxon>
        <taxon>Dikarya</taxon>
        <taxon>Ascomycota</taxon>
        <taxon>Pezizomycotina</taxon>
        <taxon>Eurotiomycetes</taxon>
        <taxon>Eurotiomycetidae</taxon>
        <taxon>Onygenales</taxon>
        <taxon>Ajellomycetaceae</taxon>
        <taxon>Histoplasma</taxon>
    </lineage>
</organism>
<dbReference type="InterPro" id="IPR011989">
    <property type="entry name" value="ARM-like"/>
</dbReference>
<proteinExistence type="predicted"/>
<dbReference type="Gene3D" id="1.25.10.10">
    <property type="entry name" value="Leucine-rich Repeat Variant"/>
    <property type="match status" value="1"/>
</dbReference>
<reference evidence="5" key="1">
    <citation type="submission" date="2008-07" db="EMBL/GenBank/DDBJ databases">
        <title>Annotation of Ajellomyces capsulatus strain H88.</title>
        <authorList>
            <person name="Champion M."/>
            <person name="Cuomo C."/>
            <person name="Ma L.-J."/>
            <person name="Henn M.R."/>
            <person name="Sil A."/>
            <person name="Goldman B."/>
            <person name="Young S.K."/>
            <person name="Kodira C.D."/>
            <person name="Zeng Q."/>
            <person name="Koehrsen M."/>
            <person name="Alvarado L."/>
            <person name="Berlin A."/>
            <person name="Borenstein D."/>
            <person name="Chen Z."/>
            <person name="Engels R."/>
            <person name="Freedman E."/>
            <person name="Gellesch M."/>
            <person name="Goldberg J."/>
            <person name="Griggs A."/>
            <person name="Gujja S."/>
            <person name="Heiman D."/>
            <person name="Hepburn T."/>
            <person name="Howarth C."/>
            <person name="Jen D."/>
            <person name="Larson L."/>
            <person name="Lewis B."/>
            <person name="Mehta T."/>
            <person name="Park D."/>
            <person name="Pearson M."/>
            <person name="Roberts A."/>
            <person name="Saif S."/>
            <person name="Shea T."/>
            <person name="Shenoy N."/>
            <person name="Sisk P."/>
            <person name="Stolte C."/>
            <person name="Sykes S."/>
            <person name="Walk T."/>
            <person name="White J."/>
            <person name="Yandava C."/>
            <person name="Klein B."/>
            <person name="McEwen J.G."/>
            <person name="Puccia R."/>
            <person name="Goldman G.H."/>
            <person name="Felipe M.S."/>
            <person name="Nino-Vega G."/>
            <person name="San-Blas G."/>
            <person name="Taylor J."/>
            <person name="Mendoza L."/>
            <person name="Galagan J."/>
            <person name="Nusbaum C."/>
            <person name="Birren B."/>
        </authorList>
    </citation>
    <scope>NUCLEOTIDE SEQUENCE [LARGE SCALE GENOMIC DNA]</scope>
    <source>
        <strain evidence="5">H88</strain>
    </source>
</reference>
<dbReference type="VEuPathDB" id="FungiDB:I7I53_00876"/>
<dbReference type="SUPFAM" id="SSF48371">
    <property type="entry name" value="ARM repeat"/>
    <property type="match status" value="1"/>
</dbReference>
<evidence type="ECO:0000256" key="2">
    <source>
        <dbReference type="ARBA" id="ARBA00022490"/>
    </source>
</evidence>
<gene>
    <name evidence="4" type="ORF">HCEG_06620</name>
</gene>
<evidence type="ECO:0000313" key="4">
    <source>
        <dbReference type="EMBL" id="EGC47405.1"/>
    </source>
</evidence>
<name>F0UMT8_AJEC8</name>
<dbReference type="PANTHER" id="PTHR45994:SF1">
    <property type="entry name" value="FI21225P1"/>
    <property type="match status" value="1"/>
</dbReference>
<dbReference type="GO" id="GO:0051879">
    <property type="term" value="F:Hsp90 protein binding"/>
    <property type="evidence" value="ECO:0007669"/>
    <property type="project" value="TreeGrafter"/>
</dbReference>
<dbReference type="OrthoDB" id="5574718at2759"/>
<dbReference type="Proteomes" id="UP000008142">
    <property type="component" value="Unassembled WGS sequence"/>
</dbReference>
<evidence type="ECO:0000259" key="3">
    <source>
        <dbReference type="Pfam" id="PF11701"/>
    </source>
</evidence>
<feature type="domain" description="UNC-45/Cro1/She4 central" evidence="3">
    <location>
        <begin position="375"/>
        <end position="526"/>
    </location>
</feature>
<dbReference type="Gene3D" id="1.25.10.100">
    <property type="match status" value="1"/>
</dbReference>
<keyword evidence="2" id="KW-0963">Cytoplasm</keyword>
<dbReference type="EMBL" id="DS990640">
    <property type="protein sequence ID" value="EGC47405.1"/>
    <property type="molecule type" value="Genomic_DNA"/>
</dbReference>
<dbReference type="InterPro" id="IPR024660">
    <property type="entry name" value="UCS_central_dom"/>
</dbReference>
<dbReference type="HOGENOM" id="CLU_016305_0_0_1"/>
<dbReference type="GO" id="GO:0005737">
    <property type="term" value="C:cytoplasm"/>
    <property type="evidence" value="ECO:0007669"/>
    <property type="project" value="UniProtKB-SubCell"/>
</dbReference>